<dbReference type="PANTHER" id="PTHR31001:SF76">
    <property type="entry name" value="ZN(2)-C6 FUNGAL-TYPE DOMAIN-CONTAINING PROTEIN"/>
    <property type="match status" value="1"/>
</dbReference>
<evidence type="ECO:0000256" key="1">
    <source>
        <dbReference type="ARBA" id="ARBA00004123"/>
    </source>
</evidence>
<dbReference type="InParanoid" id="A0A1Y2F8K0"/>
<proteinExistence type="predicted"/>
<organism evidence="5 6">
    <name type="scientific">Leucosporidium creatinivorum</name>
    <dbReference type="NCBI Taxonomy" id="106004"/>
    <lineage>
        <taxon>Eukaryota</taxon>
        <taxon>Fungi</taxon>
        <taxon>Dikarya</taxon>
        <taxon>Basidiomycota</taxon>
        <taxon>Pucciniomycotina</taxon>
        <taxon>Microbotryomycetes</taxon>
        <taxon>Leucosporidiales</taxon>
        <taxon>Leucosporidium</taxon>
    </lineage>
</organism>
<dbReference type="InterPro" id="IPR036864">
    <property type="entry name" value="Zn2-C6_fun-type_DNA-bd_sf"/>
</dbReference>
<dbReference type="GO" id="GO:0005634">
    <property type="term" value="C:nucleus"/>
    <property type="evidence" value="ECO:0007669"/>
    <property type="project" value="UniProtKB-SubCell"/>
</dbReference>
<evidence type="ECO:0000256" key="3">
    <source>
        <dbReference type="SAM" id="MobiDB-lite"/>
    </source>
</evidence>
<dbReference type="InterPro" id="IPR050613">
    <property type="entry name" value="Sec_Metabolite_Reg"/>
</dbReference>
<dbReference type="GO" id="GO:0008270">
    <property type="term" value="F:zinc ion binding"/>
    <property type="evidence" value="ECO:0007669"/>
    <property type="project" value="InterPro"/>
</dbReference>
<evidence type="ECO:0000313" key="5">
    <source>
        <dbReference type="EMBL" id="ORY80238.1"/>
    </source>
</evidence>
<feature type="domain" description="Zn(2)-C6 fungal-type" evidence="4">
    <location>
        <begin position="124"/>
        <end position="155"/>
    </location>
</feature>
<dbReference type="AlphaFoldDB" id="A0A1Y2F8K0"/>
<reference evidence="5 6" key="1">
    <citation type="submission" date="2016-07" db="EMBL/GenBank/DDBJ databases">
        <title>Pervasive Adenine N6-methylation of Active Genes in Fungi.</title>
        <authorList>
            <consortium name="DOE Joint Genome Institute"/>
            <person name="Mondo S.J."/>
            <person name="Dannebaum R.O."/>
            <person name="Kuo R.C."/>
            <person name="Labutti K."/>
            <person name="Haridas S."/>
            <person name="Kuo A."/>
            <person name="Salamov A."/>
            <person name="Ahrendt S.R."/>
            <person name="Lipzen A."/>
            <person name="Sullivan W."/>
            <person name="Andreopoulos W.B."/>
            <person name="Clum A."/>
            <person name="Lindquist E."/>
            <person name="Daum C."/>
            <person name="Ramamoorthy G.K."/>
            <person name="Gryganskyi A."/>
            <person name="Culley D."/>
            <person name="Magnuson J.K."/>
            <person name="James T.Y."/>
            <person name="O'Malley M.A."/>
            <person name="Stajich J.E."/>
            <person name="Spatafora J.W."/>
            <person name="Visel A."/>
            <person name="Grigoriev I.V."/>
        </authorList>
    </citation>
    <scope>NUCLEOTIDE SEQUENCE [LARGE SCALE GENOMIC DNA]</scope>
    <source>
        <strain evidence="5 6">62-1032</strain>
    </source>
</reference>
<dbReference type="Proteomes" id="UP000193467">
    <property type="component" value="Unassembled WGS sequence"/>
</dbReference>
<gene>
    <name evidence="5" type="ORF">BCR35DRAFT_304422</name>
</gene>
<sequence>MNDGTKPHPLANLTAAARASYERPQPSTLPPPHYRPPQPSVSYAAPSQPIRQASNQSEIVISPSSNDSSPAAGAAGSAVSNGTGGAAPANGRPQSSGGSQVVPVKRPTLDEDGAEKKRSRQALSCSECKRRKIKCDRKVPCEACIKRGNPSACSWEEAKIDPAPQPFALVTDLRKIAERLASVEAFLQTLPPELRANAPKPSLLEGASVVTRGPLPHPALAQTAERDDDTAASSDMEDAALALEGAAFSMRAPGPHRYRPVDSVPFLENPTTYGAGCISSSLRAPRRNDGSGSDSARPQRELTSAYTCIIADPLVVDNPAVSAAQMGLDIDVDAETLPGVWKAALERTIKPLPASKEISTPLVLKFFSDFGWMHNMLHQETFLAEHDFYWNLVDTGRQLETCPIWLALYSVVLALAYDGSLAGYDKDLESAKNPAQATKLYAVAHRLLDLGDWRGRPQARSVYTILMIAQFQQLCASTVGGQATRFLSLIAGAVRIAQILGLHQLGSSDEIMPPDDPAWPPGKNSMKRQAAIRLWSTLTFIDCMSSTVRFRSYMIHIDQVTTAPIANVDFDELSPTEWKITEQPRSVITDGTFDYFKCQIGIQSRKVFDKLVTNASSFSYDTVLELDREYRDLLAQIPAEDPEREGARPYLRWKRLVCSEAVQSRICRLHRPFLTRGFNSGSRFAFSAEKCVEAAQFVISNVGIILGWSPNAWFIFSHALGATIVLFADLFHSIDKDASEHVIECKKNVLVKAYDIFSRHSQISAPGLRVIVQQGRRIMSGLFMAEEKRRATRAACTLSNNTPAQPVESFAQVLQHISREIEVSAAQDLPLPTPSPAPSSTLNSAPLFTFPIPSAFLPPPANDPISQEIFGGSGDTFTSQFFRDLGLPPTTAAGSGNGVPATAGGEGWSATPSTFDFWSQGTGSSGGTGVTPPDFSFLSGTNDWAAGGQALDFGAVDPNALAANALLDQLAGTW</sequence>
<name>A0A1Y2F8K0_9BASI</name>
<feature type="region of interest" description="Disordered" evidence="3">
    <location>
        <begin position="278"/>
        <end position="299"/>
    </location>
</feature>
<feature type="compositionally biased region" description="Pro residues" evidence="3">
    <location>
        <begin position="27"/>
        <end position="39"/>
    </location>
</feature>
<dbReference type="CDD" id="cd00067">
    <property type="entry name" value="GAL4"/>
    <property type="match status" value="1"/>
</dbReference>
<dbReference type="GO" id="GO:0000981">
    <property type="term" value="F:DNA-binding transcription factor activity, RNA polymerase II-specific"/>
    <property type="evidence" value="ECO:0007669"/>
    <property type="project" value="InterPro"/>
</dbReference>
<feature type="compositionally biased region" description="Low complexity" evidence="3">
    <location>
        <begin position="62"/>
        <end position="81"/>
    </location>
</feature>
<dbReference type="PROSITE" id="PS50048">
    <property type="entry name" value="ZN2_CY6_FUNGAL_2"/>
    <property type="match status" value="1"/>
</dbReference>
<keyword evidence="2" id="KW-0539">Nucleus</keyword>
<feature type="compositionally biased region" description="Polar residues" evidence="3">
    <location>
        <begin position="49"/>
        <end position="59"/>
    </location>
</feature>
<dbReference type="STRING" id="106004.A0A1Y2F8K0"/>
<evidence type="ECO:0000313" key="6">
    <source>
        <dbReference type="Proteomes" id="UP000193467"/>
    </source>
</evidence>
<accession>A0A1Y2F8K0</accession>
<evidence type="ECO:0000256" key="2">
    <source>
        <dbReference type="ARBA" id="ARBA00023242"/>
    </source>
</evidence>
<comment type="caution">
    <text evidence="5">The sequence shown here is derived from an EMBL/GenBank/DDBJ whole genome shotgun (WGS) entry which is preliminary data.</text>
</comment>
<dbReference type="Gene3D" id="4.10.240.10">
    <property type="entry name" value="Zn(2)-C6 fungal-type DNA-binding domain"/>
    <property type="match status" value="1"/>
</dbReference>
<dbReference type="PROSITE" id="PS00463">
    <property type="entry name" value="ZN2_CY6_FUNGAL_1"/>
    <property type="match status" value="1"/>
</dbReference>
<evidence type="ECO:0000259" key="4">
    <source>
        <dbReference type="PROSITE" id="PS50048"/>
    </source>
</evidence>
<dbReference type="Pfam" id="PF00172">
    <property type="entry name" value="Zn_clus"/>
    <property type="match status" value="1"/>
</dbReference>
<dbReference type="SUPFAM" id="SSF57701">
    <property type="entry name" value="Zn2/Cys6 DNA-binding domain"/>
    <property type="match status" value="1"/>
</dbReference>
<keyword evidence="6" id="KW-1185">Reference proteome</keyword>
<comment type="subcellular location">
    <subcellularLocation>
        <location evidence="1">Nucleus</location>
    </subcellularLocation>
</comment>
<feature type="region of interest" description="Disordered" evidence="3">
    <location>
        <begin position="1"/>
        <end position="123"/>
    </location>
</feature>
<dbReference type="CDD" id="cd12148">
    <property type="entry name" value="fungal_TF_MHR"/>
    <property type="match status" value="1"/>
</dbReference>
<dbReference type="InterPro" id="IPR001138">
    <property type="entry name" value="Zn2Cys6_DnaBD"/>
</dbReference>
<dbReference type="OrthoDB" id="3364175at2759"/>
<protein>
    <recommendedName>
        <fullName evidence="4">Zn(2)-C6 fungal-type domain-containing protein</fullName>
    </recommendedName>
</protein>
<dbReference type="PANTHER" id="PTHR31001">
    <property type="entry name" value="UNCHARACTERIZED TRANSCRIPTIONAL REGULATORY PROTEIN"/>
    <property type="match status" value="1"/>
</dbReference>
<dbReference type="EMBL" id="MCGR01000025">
    <property type="protein sequence ID" value="ORY80238.1"/>
    <property type="molecule type" value="Genomic_DNA"/>
</dbReference>
<dbReference type="SMART" id="SM00066">
    <property type="entry name" value="GAL4"/>
    <property type="match status" value="1"/>
</dbReference>
<feature type="compositionally biased region" description="Polar residues" evidence="3">
    <location>
        <begin position="290"/>
        <end position="299"/>
    </location>
</feature>